<feature type="domain" description="Strictosidine synthase conserved region" evidence="11">
    <location>
        <begin position="439"/>
        <end position="523"/>
    </location>
</feature>
<evidence type="ECO:0000313" key="13">
    <source>
        <dbReference type="Proteomes" id="UP001286313"/>
    </source>
</evidence>
<evidence type="ECO:0000259" key="10">
    <source>
        <dbReference type="Pfam" id="PF01490"/>
    </source>
</evidence>
<keyword evidence="3" id="KW-0597">Phosphoprotein</keyword>
<dbReference type="InterPro" id="IPR011042">
    <property type="entry name" value="6-blade_b-propeller_TolB-like"/>
</dbReference>
<feature type="transmembrane region" description="Helical" evidence="9">
    <location>
        <begin position="269"/>
        <end position="290"/>
    </location>
</feature>
<feature type="transmembrane region" description="Helical" evidence="9">
    <location>
        <begin position="155"/>
        <end position="178"/>
    </location>
</feature>
<comment type="subcellular location">
    <subcellularLocation>
        <location evidence="1">Membrane</location>
    </subcellularLocation>
</comment>
<feature type="transmembrane region" description="Helical" evidence="9">
    <location>
        <begin position="236"/>
        <end position="257"/>
    </location>
</feature>
<protein>
    <recommendedName>
        <fullName evidence="14">Adipocyte plasma membrane-associated protein</fullName>
    </recommendedName>
</protein>
<comment type="similarity">
    <text evidence="2">Belongs to the strictosidine synthase family.</text>
</comment>
<evidence type="ECO:0000256" key="2">
    <source>
        <dbReference type="ARBA" id="ARBA00009191"/>
    </source>
</evidence>
<dbReference type="GO" id="GO:0016787">
    <property type="term" value="F:hydrolase activity"/>
    <property type="evidence" value="ECO:0007669"/>
    <property type="project" value="TreeGrafter"/>
</dbReference>
<feature type="compositionally biased region" description="Low complexity" evidence="8">
    <location>
        <begin position="685"/>
        <end position="715"/>
    </location>
</feature>
<sequence length="724" mass="80556">MSISSILLIFPSCYKRIDGLRFMSYVGVLSIWYLTAVIVTEYYRGNYERGPVVVVGAHWEQVFNVVPTICFGYQCHVSSVPIYSCLQQREASVSIKACIVAVITCLLVYTISIACIVAVITCLIVYTISANYGYLTFGSLVGGDVLTSYDATKPYVLIAILLLAIKSWTTYPLLLFCVREAIGDLYIQMKSLTPDQASHSEPTRRKVIAMLLWILSILMAVFTPNINIVVKLLGSLAAFFIFVFPGLCLMELVIIGSQTTTTTLTTSDVCLLFTSFVYITLVIITFLPGIPPYVNFTTFEELEPPLPLEGALAKNNILDRVERVLDGKIVGPESIASRQPNEIFTSLHGGNILRIWGPSYEHSKVVTSIGPGCDAPGGDDEGGEVCGRPLGLRFAADGRLLVADCYLGLFAVDVDTGEKEALFDINEAIEGEAAMLTDDLDEDRDGYIYWSDATAHAHLDKSLIEVFTSPSGRLIRFDPKTKTNKVLVRNLHFANGVQLSKDEKSVLVCETLKNRVLRHWLHGPKAGQTEMFVDRLPGSPDNIRPNGKGGYYIAIVTILPETTSKVIRIAGRLPWLRKLVTRVLYLAQLLLETIGNLVSSHSIDQTAKMIFNFLTLSEHNLRHSNFSVVVEVDGEGKIIGSLQGHSGQQVQVSEVHQVGDYMFFGSPFNSYLGKMFVGKVKEGIKQQQQKQQQHQRQQHHQQQQHQQQQHQQRQQQEARGKEEL</sequence>
<evidence type="ECO:0000256" key="5">
    <source>
        <dbReference type="ARBA" id="ARBA00022989"/>
    </source>
</evidence>
<organism evidence="12 13">
    <name type="scientific">Petrolisthes cinctipes</name>
    <name type="common">Flat porcelain crab</name>
    <dbReference type="NCBI Taxonomy" id="88211"/>
    <lineage>
        <taxon>Eukaryota</taxon>
        <taxon>Metazoa</taxon>
        <taxon>Ecdysozoa</taxon>
        <taxon>Arthropoda</taxon>
        <taxon>Crustacea</taxon>
        <taxon>Multicrustacea</taxon>
        <taxon>Malacostraca</taxon>
        <taxon>Eumalacostraca</taxon>
        <taxon>Eucarida</taxon>
        <taxon>Decapoda</taxon>
        <taxon>Pleocyemata</taxon>
        <taxon>Anomura</taxon>
        <taxon>Galatheoidea</taxon>
        <taxon>Porcellanidae</taxon>
        <taxon>Petrolisthes</taxon>
    </lineage>
</organism>
<proteinExistence type="inferred from homology"/>
<gene>
    <name evidence="12" type="ORF">Pcinc_043117</name>
</gene>
<dbReference type="GO" id="GO:0016020">
    <property type="term" value="C:membrane"/>
    <property type="evidence" value="ECO:0007669"/>
    <property type="project" value="UniProtKB-SubCell"/>
</dbReference>
<dbReference type="InterPro" id="IPR013057">
    <property type="entry name" value="AA_transpt_TM"/>
</dbReference>
<feature type="transmembrane region" description="Helical" evidence="9">
    <location>
        <begin position="207"/>
        <end position="230"/>
    </location>
</feature>
<dbReference type="EMBL" id="JAWQEG010008513">
    <property type="protein sequence ID" value="KAK3850157.1"/>
    <property type="molecule type" value="Genomic_DNA"/>
</dbReference>
<feature type="domain" description="Amino acid transporter transmembrane" evidence="10">
    <location>
        <begin position="115"/>
        <end position="284"/>
    </location>
</feature>
<dbReference type="AlphaFoldDB" id="A0AAE1BHB2"/>
<keyword evidence="13" id="KW-1185">Reference proteome</keyword>
<keyword evidence="6 9" id="KW-0472">Membrane</keyword>
<dbReference type="Proteomes" id="UP001286313">
    <property type="component" value="Unassembled WGS sequence"/>
</dbReference>
<keyword evidence="7" id="KW-0325">Glycoprotein</keyword>
<evidence type="ECO:0000256" key="7">
    <source>
        <dbReference type="ARBA" id="ARBA00023180"/>
    </source>
</evidence>
<dbReference type="PANTHER" id="PTHR10426:SF88">
    <property type="entry name" value="ADIPOCYTE PLASMA MEMBRANE-ASSOCIATED PROTEIN HEMOMUCIN-RELATED"/>
    <property type="match status" value="1"/>
</dbReference>
<dbReference type="Gene3D" id="2.120.10.30">
    <property type="entry name" value="TolB, C-terminal domain"/>
    <property type="match status" value="1"/>
</dbReference>
<name>A0AAE1BHB2_PETCI</name>
<evidence type="ECO:0000256" key="3">
    <source>
        <dbReference type="ARBA" id="ARBA00022553"/>
    </source>
</evidence>
<dbReference type="Pfam" id="PF01490">
    <property type="entry name" value="Aa_trans"/>
    <property type="match status" value="1"/>
</dbReference>
<dbReference type="EMBL" id="JAWQEG010008513">
    <property type="protein sequence ID" value="KAK3850158.1"/>
    <property type="molecule type" value="Genomic_DNA"/>
</dbReference>
<reference evidence="12" key="1">
    <citation type="submission" date="2023-10" db="EMBL/GenBank/DDBJ databases">
        <title>Genome assemblies of two species of porcelain crab, Petrolisthes cinctipes and Petrolisthes manimaculis (Anomura: Porcellanidae).</title>
        <authorList>
            <person name="Angst P."/>
        </authorList>
    </citation>
    <scope>NUCLEOTIDE SEQUENCE</scope>
    <source>
        <strain evidence="12">PB745_01</strain>
        <tissue evidence="12">Gill</tissue>
    </source>
</reference>
<dbReference type="Pfam" id="PF03088">
    <property type="entry name" value="Str_synth"/>
    <property type="match status" value="1"/>
</dbReference>
<evidence type="ECO:0000256" key="9">
    <source>
        <dbReference type="SAM" id="Phobius"/>
    </source>
</evidence>
<feature type="region of interest" description="Disordered" evidence="8">
    <location>
        <begin position="683"/>
        <end position="724"/>
    </location>
</feature>
<evidence type="ECO:0000313" key="12">
    <source>
        <dbReference type="EMBL" id="KAK3850157.1"/>
    </source>
</evidence>
<dbReference type="PANTHER" id="PTHR10426">
    <property type="entry name" value="STRICTOSIDINE SYNTHASE-RELATED"/>
    <property type="match status" value="1"/>
</dbReference>
<evidence type="ECO:0008006" key="14">
    <source>
        <dbReference type="Google" id="ProtNLM"/>
    </source>
</evidence>
<feature type="transmembrane region" description="Helical" evidence="9">
    <location>
        <begin position="97"/>
        <end position="128"/>
    </location>
</feature>
<evidence type="ECO:0000256" key="8">
    <source>
        <dbReference type="SAM" id="MobiDB-lite"/>
    </source>
</evidence>
<feature type="transmembrane region" description="Helical" evidence="9">
    <location>
        <begin position="25"/>
        <end position="43"/>
    </location>
</feature>
<evidence type="ECO:0000256" key="1">
    <source>
        <dbReference type="ARBA" id="ARBA00004370"/>
    </source>
</evidence>
<dbReference type="InterPro" id="IPR018119">
    <property type="entry name" value="Strictosidine_synth_cons-reg"/>
</dbReference>
<dbReference type="Pfam" id="PF20067">
    <property type="entry name" value="SSL_N"/>
    <property type="match status" value="1"/>
</dbReference>
<evidence type="ECO:0000256" key="4">
    <source>
        <dbReference type="ARBA" id="ARBA00022692"/>
    </source>
</evidence>
<keyword evidence="5 9" id="KW-1133">Transmembrane helix</keyword>
<evidence type="ECO:0000259" key="11">
    <source>
        <dbReference type="Pfam" id="PF03088"/>
    </source>
</evidence>
<keyword evidence="4 9" id="KW-0812">Transmembrane</keyword>
<accession>A0AAE1BHB2</accession>
<comment type="caution">
    <text evidence="12">The sequence shown here is derived from an EMBL/GenBank/DDBJ whole genome shotgun (WGS) entry which is preliminary data.</text>
</comment>
<evidence type="ECO:0000256" key="6">
    <source>
        <dbReference type="ARBA" id="ARBA00023136"/>
    </source>
</evidence>
<dbReference type="GO" id="GO:0012505">
    <property type="term" value="C:endomembrane system"/>
    <property type="evidence" value="ECO:0007669"/>
    <property type="project" value="TreeGrafter"/>
</dbReference>
<dbReference type="SUPFAM" id="SSF63829">
    <property type="entry name" value="Calcium-dependent phosphotriesterase"/>
    <property type="match status" value="1"/>
</dbReference>